<dbReference type="Proteomes" id="UP000017184">
    <property type="component" value="Chromosome"/>
</dbReference>
<evidence type="ECO:0000256" key="2">
    <source>
        <dbReference type="ARBA" id="ARBA00020112"/>
    </source>
</evidence>
<dbReference type="InterPro" id="IPR005527">
    <property type="entry name" value="MinE"/>
</dbReference>
<sequence>MNIETKESKSDLSTALLKWFWARNSDRQESSAKVASTRLRAVFKDQETWHSLLPELQHELTELIRKYYPPVDRDAVVISREVQGQLELIRLEVGISVTH</sequence>
<evidence type="ECO:0000256" key="3">
    <source>
        <dbReference type="ARBA" id="ARBA00025265"/>
    </source>
</evidence>
<dbReference type="KEGG" id="cbx:Cenrod_0420"/>
<proteinExistence type="inferred from homology"/>
<organism evidence="4 5">
    <name type="scientific">Candidatus Symbiobacter mobilis CR</name>
    <dbReference type="NCBI Taxonomy" id="946483"/>
    <lineage>
        <taxon>Bacteria</taxon>
        <taxon>Pseudomonadati</taxon>
        <taxon>Pseudomonadota</taxon>
        <taxon>Betaproteobacteria</taxon>
        <taxon>Burkholderiales</taxon>
        <taxon>Comamonadaceae</taxon>
    </lineage>
</organism>
<dbReference type="STRING" id="946483.Cenrod_0420"/>
<name>U5N5K2_9BURK</name>
<dbReference type="InterPro" id="IPR036707">
    <property type="entry name" value="MinE_sf"/>
</dbReference>
<accession>U5N5K2</accession>
<dbReference type="GO" id="GO:0051301">
    <property type="term" value="P:cell division"/>
    <property type="evidence" value="ECO:0007669"/>
    <property type="project" value="InterPro"/>
</dbReference>
<gene>
    <name evidence="4" type="ORF">Cenrod_0420</name>
</gene>
<evidence type="ECO:0000313" key="5">
    <source>
        <dbReference type="Proteomes" id="UP000017184"/>
    </source>
</evidence>
<comment type="function">
    <text evidence="3">Prevents the cell division inhibition by proteins MinC and MinD at internal division sites while permitting inhibition at polar sites. This ensures cell division at the proper site by restricting the formation of a division septum at the midpoint of the long axis of the cell.</text>
</comment>
<comment type="similarity">
    <text evidence="1">Belongs to the MinE family.</text>
</comment>
<evidence type="ECO:0000256" key="1">
    <source>
        <dbReference type="ARBA" id="ARBA00008168"/>
    </source>
</evidence>
<evidence type="ECO:0000313" key="4">
    <source>
        <dbReference type="EMBL" id="AGX86540.1"/>
    </source>
</evidence>
<reference evidence="4 5" key="1">
    <citation type="journal article" date="2013" name="Genome Biol.">
        <title>Genomic analysis reveals key aspects of prokaryotic symbiosis in the phototrophic consortium "Chlorochromatium aggregatum".</title>
        <authorList>
            <person name="Liu Z."/>
            <person name="Muller J."/>
            <person name="Li T."/>
            <person name="Alvey R.M."/>
            <person name="Vogl K."/>
            <person name="Frigaard N.U."/>
            <person name="Rockwell N.C."/>
            <person name="Boyd E.S."/>
            <person name="Tomsho L.P."/>
            <person name="Schuster S.C."/>
            <person name="Henke P."/>
            <person name="Rohde M."/>
            <person name="Overmann J."/>
            <person name="Bryant D.A."/>
        </authorList>
    </citation>
    <scope>NUCLEOTIDE SEQUENCE [LARGE SCALE GENOMIC DNA]</scope>
    <source>
        <strain evidence="4">CR</strain>
    </source>
</reference>
<dbReference type="EMBL" id="CP004885">
    <property type="protein sequence ID" value="AGX86540.1"/>
    <property type="molecule type" value="Genomic_DNA"/>
</dbReference>
<dbReference type="eggNOG" id="COG0851">
    <property type="taxonomic scope" value="Bacteria"/>
</dbReference>
<keyword evidence="5" id="KW-1185">Reference proteome</keyword>
<dbReference type="GO" id="GO:0032955">
    <property type="term" value="P:regulation of division septum assembly"/>
    <property type="evidence" value="ECO:0007669"/>
    <property type="project" value="InterPro"/>
</dbReference>
<dbReference type="Pfam" id="PF03776">
    <property type="entry name" value="MinE"/>
    <property type="match status" value="1"/>
</dbReference>
<dbReference type="RefSeq" id="WP_022771361.1">
    <property type="nucleotide sequence ID" value="NC_022576.1"/>
</dbReference>
<dbReference type="Gene3D" id="3.30.1070.10">
    <property type="entry name" value="Cell division topological specificity factor MinE"/>
    <property type="match status" value="1"/>
</dbReference>
<dbReference type="HOGENOM" id="CLU_2315112_0_0_4"/>
<protein>
    <recommendedName>
        <fullName evidence="2">Cell division topological specificity factor</fullName>
    </recommendedName>
</protein>
<dbReference type="AlphaFoldDB" id="U5N5K2"/>